<dbReference type="Pfam" id="PF00042">
    <property type="entry name" value="Globin"/>
    <property type="match status" value="1"/>
</dbReference>
<evidence type="ECO:0000313" key="8">
    <source>
        <dbReference type="EMBL" id="ELT93225.1"/>
    </source>
</evidence>
<dbReference type="PROSITE" id="PS01033">
    <property type="entry name" value="GLOBIN"/>
    <property type="match status" value="1"/>
</dbReference>
<dbReference type="AlphaFoldDB" id="R7TQB2"/>
<feature type="domain" description="Globin" evidence="7">
    <location>
        <begin position="2"/>
        <end position="147"/>
    </location>
</feature>
<protein>
    <recommendedName>
        <fullName evidence="7">Globin domain-containing protein</fullName>
    </recommendedName>
</protein>
<keyword evidence="1 6" id="KW-0813">Transport</keyword>
<name>R7TQB2_CAPTE</name>
<sequence>MVLSGAQAKAVQKNWANVKAHAQKYGNDLFVQYLTQNPGDIQIFAKFRDANLGDLRSNAEFNKQTKTVIDALSKIVDNLGDLNAGCSFLRERVRTHHPRGISMAQFERLLDLMPMFLQEQAGADGVVADAWRILVADLMPEMRDEFTKCSQ</sequence>
<evidence type="ECO:0000313" key="9">
    <source>
        <dbReference type="EnsemblMetazoa" id="CapteP229341"/>
    </source>
</evidence>
<evidence type="ECO:0000256" key="2">
    <source>
        <dbReference type="ARBA" id="ARBA00022617"/>
    </source>
</evidence>
<dbReference type="InterPro" id="IPR012292">
    <property type="entry name" value="Globin/Proto"/>
</dbReference>
<evidence type="ECO:0000256" key="6">
    <source>
        <dbReference type="RuleBase" id="RU000356"/>
    </source>
</evidence>
<evidence type="ECO:0000259" key="7">
    <source>
        <dbReference type="PROSITE" id="PS01033"/>
    </source>
</evidence>
<reference evidence="9" key="3">
    <citation type="submission" date="2015-06" db="UniProtKB">
        <authorList>
            <consortium name="EnsemblMetazoa"/>
        </authorList>
    </citation>
    <scope>IDENTIFICATION</scope>
</reference>
<dbReference type="GO" id="GO:0019825">
    <property type="term" value="F:oxygen binding"/>
    <property type="evidence" value="ECO:0007669"/>
    <property type="project" value="InterPro"/>
</dbReference>
<evidence type="ECO:0000256" key="5">
    <source>
        <dbReference type="ARBA" id="ARBA00023004"/>
    </source>
</evidence>
<dbReference type="InterPro" id="IPR000971">
    <property type="entry name" value="Globin"/>
</dbReference>
<dbReference type="PANTHER" id="PTHR47217:SF1">
    <property type="entry name" value="GLOBIN-LIKE PROTEIN"/>
    <property type="match status" value="1"/>
</dbReference>
<dbReference type="InterPro" id="IPR009050">
    <property type="entry name" value="Globin-like_sf"/>
</dbReference>
<dbReference type="EnsemblMetazoa" id="CapteT229341">
    <property type="protein sequence ID" value="CapteP229341"/>
    <property type="gene ID" value="CapteG229341"/>
</dbReference>
<evidence type="ECO:0000313" key="10">
    <source>
        <dbReference type="Proteomes" id="UP000014760"/>
    </source>
</evidence>
<evidence type="ECO:0000256" key="3">
    <source>
        <dbReference type="ARBA" id="ARBA00022621"/>
    </source>
</evidence>
<reference evidence="10" key="1">
    <citation type="submission" date="2012-12" db="EMBL/GenBank/DDBJ databases">
        <authorList>
            <person name="Hellsten U."/>
            <person name="Grimwood J."/>
            <person name="Chapman J.A."/>
            <person name="Shapiro H."/>
            <person name="Aerts A."/>
            <person name="Otillar R.P."/>
            <person name="Terry A.Y."/>
            <person name="Boore J.L."/>
            <person name="Simakov O."/>
            <person name="Marletaz F."/>
            <person name="Cho S.-J."/>
            <person name="Edsinger-Gonzales E."/>
            <person name="Havlak P."/>
            <person name="Kuo D.-H."/>
            <person name="Larsson T."/>
            <person name="Lv J."/>
            <person name="Arendt D."/>
            <person name="Savage R."/>
            <person name="Osoegawa K."/>
            <person name="de Jong P."/>
            <person name="Lindberg D.R."/>
            <person name="Seaver E.C."/>
            <person name="Weisblat D.A."/>
            <person name="Putnam N.H."/>
            <person name="Grigoriev I.V."/>
            <person name="Rokhsar D.S."/>
        </authorList>
    </citation>
    <scope>NUCLEOTIDE SEQUENCE</scope>
    <source>
        <strain evidence="10">I ESC-2004</strain>
    </source>
</reference>
<dbReference type="Gene3D" id="1.10.490.10">
    <property type="entry name" value="Globins"/>
    <property type="match status" value="1"/>
</dbReference>
<dbReference type="Proteomes" id="UP000014760">
    <property type="component" value="Unassembled WGS sequence"/>
</dbReference>
<reference evidence="8 10" key="2">
    <citation type="journal article" date="2013" name="Nature">
        <title>Insights into bilaterian evolution from three spiralian genomes.</title>
        <authorList>
            <person name="Simakov O."/>
            <person name="Marletaz F."/>
            <person name="Cho S.J."/>
            <person name="Edsinger-Gonzales E."/>
            <person name="Havlak P."/>
            <person name="Hellsten U."/>
            <person name="Kuo D.H."/>
            <person name="Larsson T."/>
            <person name="Lv J."/>
            <person name="Arendt D."/>
            <person name="Savage R."/>
            <person name="Osoegawa K."/>
            <person name="de Jong P."/>
            <person name="Grimwood J."/>
            <person name="Chapman J.A."/>
            <person name="Shapiro H."/>
            <person name="Aerts A."/>
            <person name="Otillar R.P."/>
            <person name="Terry A.Y."/>
            <person name="Boore J.L."/>
            <person name="Grigoriev I.V."/>
            <person name="Lindberg D.R."/>
            <person name="Seaver E.C."/>
            <person name="Weisblat D.A."/>
            <person name="Putnam N.H."/>
            <person name="Rokhsar D.S."/>
        </authorList>
    </citation>
    <scope>NUCLEOTIDE SEQUENCE</scope>
    <source>
        <strain evidence="8 10">I ESC-2004</strain>
    </source>
</reference>
<dbReference type="FunCoup" id="R7TQB2">
    <property type="interactions" value="58"/>
</dbReference>
<keyword evidence="2 6" id="KW-0349">Heme</keyword>
<keyword evidence="3 6" id="KW-0561">Oxygen transport</keyword>
<dbReference type="HOGENOM" id="CLU_003827_10_1_1"/>
<organism evidence="8">
    <name type="scientific">Capitella teleta</name>
    <name type="common">Polychaete worm</name>
    <dbReference type="NCBI Taxonomy" id="283909"/>
    <lineage>
        <taxon>Eukaryota</taxon>
        <taxon>Metazoa</taxon>
        <taxon>Spiralia</taxon>
        <taxon>Lophotrochozoa</taxon>
        <taxon>Annelida</taxon>
        <taxon>Polychaeta</taxon>
        <taxon>Sedentaria</taxon>
        <taxon>Scolecida</taxon>
        <taxon>Capitellidae</taxon>
        <taxon>Capitella</taxon>
    </lineage>
</organism>
<dbReference type="PANTHER" id="PTHR47217">
    <property type="entry name" value="GLOBIN-LIKE PROTEIN"/>
    <property type="match status" value="1"/>
</dbReference>
<dbReference type="SUPFAM" id="SSF46458">
    <property type="entry name" value="Globin-like"/>
    <property type="match status" value="1"/>
</dbReference>
<dbReference type="GO" id="GO:0046872">
    <property type="term" value="F:metal ion binding"/>
    <property type="evidence" value="ECO:0007669"/>
    <property type="project" value="UniProtKB-KW"/>
</dbReference>
<keyword evidence="10" id="KW-1185">Reference proteome</keyword>
<dbReference type="GO" id="GO:0005344">
    <property type="term" value="F:oxygen carrier activity"/>
    <property type="evidence" value="ECO:0007669"/>
    <property type="project" value="UniProtKB-KW"/>
</dbReference>
<dbReference type="InterPro" id="IPR044399">
    <property type="entry name" value="Mb-like_M"/>
</dbReference>
<evidence type="ECO:0000256" key="1">
    <source>
        <dbReference type="ARBA" id="ARBA00022448"/>
    </source>
</evidence>
<gene>
    <name evidence="8" type="ORF">CAPTEDRAFT_229341</name>
</gene>
<dbReference type="OMA" id="EVIANTW"/>
<evidence type="ECO:0000256" key="4">
    <source>
        <dbReference type="ARBA" id="ARBA00022723"/>
    </source>
</evidence>
<keyword evidence="4" id="KW-0479">Metal-binding</keyword>
<dbReference type="EMBL" id="AMQN01012904">
    <property type="status" value="NOT_ANNOTATED_CDS"/>
    <property type="molecule type" value="Genomic_DNA"/>
</dbReference>
<dbReference type="EMBL" id="KB309831">
    <property type="protein sequence ID" value="ELT93225.1"/>
    <property type="molecule type" value="Genomic_DNA"/>
</dbReference>
<dbReference type="CDD" id="cd01040">
    <property type="entry name" value="Mb-like"/>
    <property type="match status" value="1"/>
</dbReference>
<dbReference type="GO" id="GO:0020037">
    <property type="term" value="F:heme binding"/>
    <property type="evidence" value="ECO:0007669"/>
    <property type="project" value="InterPro"/>
</dbReference>
<dbReference type="OrthoDB" id="6042335at2759"/>
<comment type="similarity">
    <text evidence="6">Belongs to the globin family.</text>
</comment>
<accession>R7TQB2</accession>
<proteinExistence type="inferred from homology"/>
<keyword evidence="5" id="KW-0408">Iron</keyword>